<dbReference type="OrthoDB" id="823504at2759"/>
<feature type="region of interest" description="Disordered" evidence="4">
    <location>
        <begin position="268"/>
        <end position="315"/>
    </location>
</feature>
<dbReference type="InterPro" id="IPR036770">
    <property type="entry name" value="Ankyrin_rpt-contain_sf"/>
</dbReference>
<dbReference type="PANTHER" id="PTHR24198">
    <property type="entry name" value="ANKYRIN REPEAT AND PROTEIN KINASE DOMAIN-CONTAINING PROTEIN"/>
    <property type="match status" value="1"/>
</dbReference>
<sequence>MLEPPLRLRSSIISGNLNLTKKIVGRFPYLIEDIDPTNGWTPLHYASYHGHYLIVVFLLSLMVNLDELEGIPKTFIKETPMHLCCYKGHEQVLHLLLQHYPQHMNSGGGENLMTPLHICAKYDYFKCIELLVGLNVDVNSKDSGSETPLHYAMKFGNLNSIKLLINNNADFTVYSSKKLKPVDMANSFEVEKYYKKLVDYSSQRRSTVSSSVSSTQNSPLDSQNAKSPYQHTFSPGDDLSNHQQNLYRHHSNSLPPLPSVSTVRKNSIIPQANSPRTFSTSNKPSRKLPPIHTANAFTSYPQGNERSLPSPRVRTPVSSVSYTFQTVDSAPSSAYEQRSSHISSMFPNMASYHLIERETTAPTQPALQLPSIKSTTSLKQQNTSNSSQAFHQRRRSSISDRESMYDLYSIGTPSNRSRSSTITSLNLQRSVSSSLQQQQPSSPGMITPLRSHASGGQSQSLSQNTLTKIRSNSSGSKLSVISRTSTPTSSDSNSPGFQQKDFQNIGRISSPTLQDFETSSSSLVRKETNSTVLNSFGINQDMRQKYVSSGTPTYHLNHQNYDAGSLNSPNTRRDSLSTIESEGVTERNSRLLARSYSSGGMRSVSSGNGTAASGLGRKILNINISSLGSRRGH</sequence>
<feature type="compositionally biased region" description="Polar residues" evidence="4">
    <location>
        <begin position="295"/>
        <end position="305"/>
    </location>
</feature>
<dbReference type="SUPFAM" id="SSF48403">
    <property type="entry name" value="Ankyrin repeat"/>
    <property type="match status" value="1"/>
</dbReference>
<feature type="compositionally biased region" description="Low complexity" evidence="4">
    <location>
        <begin position="424"/>
        <end position="442"/>
    </location>
</feature>
<dbReference type="AlphaFoldDB" id="A0A9P8Q823"/>
<gene>
    <name evidence="5" type="ORF">WICPIJ_004241</name>
</gene>
<feature type="compositionally biased region" description="Polar residues" evidence="4">
    <location>
        <begin position="217"/>
        <end position="233"/>
    </location>
</feature>
<accession>A0A9P8Q823</accession>
<reference evidence="5" key="2">
    <citation type="submission" date="2021-01" db="EMBL/GenBank/DDBJ databases">
        <authorList>
            <person name="Schikora-Tamarit M.A."/>
        </authorList>
    </citation>
    <scope>NUCLEOTIDE SEQUENCE</scope>
    <source>
        <strain evidence="5">CBS2887</strain>
    </source>
</reference>
<evidence type="ECO:0000313" key="6">
    <source>
        <dbReference type="Proteomes" id="UP000774326"/>
    </source>
</evidence>
<evidence type="ECO:0000256" key="1">
    <source>
        <dbReference type="ARBA" id="ARBA00022737"/>
    </source>
</evidence>
<keyword evidence="1" id="KW-0677">Repeat</keyword>
<reference evidence="5" key="1">
    <citation type="journal article" date="2021" name="Open Biol.">
        <title>Shared evolutionary footprints suggest mitochondrial oxidative damage underlies multiple complex I losses in fungi.</title>
        <authorList>
            <person name="Schikora-Tamarit M.A."/>
            <person name="Marcet-Houben M."/>
            <person name="Nosek J."/>
            <person name="Gabaldon T."/>
        </authorList>
    </citation>
    <scope>NUCLEOTIDE SEQUENCE</scope>
    <source>
        <strain evidence="5">CBS2887</strain>
    </source>
</reference>
<feature type="region of interest" description="Disordered" evidence="4">
    <location>
        <begin position="205"/>
        <end position="243"/>
    </location>
</feature>
<feature type="repeat" description="ANK" evidence="3">
    <location>
        <begin position="144"/>
        <end position="176"/>
    </location>
</feature>
<evidence type="ECO:0000256" key="2">
    <source>
        <dbReference type="ARBA" id="ARBA00023043"/>
    </source>
</evidence>
<comment type="caution">
    <text evidence="5">The sequence shown here is derived from an EMBL/GenBank/DDBJ whole genome shotgun (WGS) entry which is preliminary data.</text>
</comment>
<feature type="compositionally biased region" description="Low complexity" evidence="4">
    <location>
        <begin position="306"/>
        <end position="315"/>
    </location>
</feature>
<organism evidence="5 6">
    <name type="scientific">Wickerhamomyces pijperi</name>
    <name type="common">Yeast</name>
    <name type="synonym">Pichia pijperi</name>
    <dbReference type="NCBI Taxonomy" id="599730"/>
    <lineage>
        <taxon>Eukaryota</taxon>
        <taxon>Fungi</taxon>
        <taxon>Dikarya</taxon>
        <taxon>Ascomycota</taxon>
        <taxon>Saccharomycotina</taxon>
        <taxon>Saccharomycetes</taxon>
        <taxon>Phaffomycetales</taxon>
        <taxon>Wickerhamomycetaceae</taxon>
        <taxon>Wickerhamomyces</taxon>
    </lineage>
</organism>
<keyword evidence="2 3" id="KW-0040">ANK repeat</keyword>
<dbReference type="SMART" id="SM00248">
    <property type="entry name" value="ANK"/>
    <property type="match status" value="4"/>
</dbReference>
<feature type="repeat" description="ANK" evidence="3">
    <location>
        <begin position="111"/>
        <end position="143"/>
    </location>
</feature>
<name>A0A9P8Q823_WICPI</name>
<feature type="compositionally biased region" description="Polar residues" evidence="4">
    <location>
        <begin position="268"/>
        <end position="283"/>
    </location>
</feature>
<evidence type="ECO:0000256" key="4">
    <source>
        <dbReference type="SAM" id="MobiDB-lite"/>
    </source>
</evidence>
<dbReference type="Pfam" id="PF12796">
    <property type="entry name" value="Ank_2"/>
    <property type="match status" value="2"/>
</dbReference>
<dbReference type="PANTHER" id="PTHR24198:SF165">
    <property type="entry name" value="ANKYRIN REPEAT-CONTAINING PROTEIN-RELATED"/>
    <property type="match status" value="1"/>
</dbReference>
<feature type="compositionally biased region" description="Polar residues" evidence="4">
    <location>
        <begin position="411"/>
        <end position="423"/>
    </location>
</feature>
<keyword evidence="6" id="KW-1185">Reference proteome</keyword>
<protein>
    <submittedName>
        <fullName evidence="5">Uncharacterized protein</fullName>
    </submittedName>
</protein>
<feature type="compositionally biased region" description="Low complexity" evidence="4">
    <location>
        <begin position="482"/>
        <end position="494"/>
    </location>
</feature>
<dbReference type="InterPro" id="IPR002110">
    <property type="entry name" value="Ankyrin_rpt"/>
</dbReference>
<evidence type="ECO:0000256" key="3">
    <source>
        <dbReference type="PROSITE-ProRule" id="PRU00023"/>
    </source>
</evidence>
<feature type="repeat" description="ANK" evidence="3">
    <location>
        <begin position="38"/>
        <end position="70"/>
    </location>
</feature>
<feature type="region of interest" description="Disordered" evidence="4">
    <location>
        <begin position="375"/>
        <end position="521"/>
    </location>
</feature>
<dbReference type="Gene3D" id="1.25.40.20">
    <property type="entry name" value="Ankyrin repeat-containing domain"/>
    <property type="match status" value="1"/>
</dbReference>
<dbReference type="PROSITE" id="PS50088">
    <property type="entry name" value="ANK_REPEAT"/>
    <property type="match status" value="3"/>
</dbReference>
<dbReference type="EMBL" id="JAEUBG010002324">
    <property type="protein sequence ID" value="KAH3684777.1"/>
    <property type="molecule type" value="Genomic_DNA"/>
</dbReference>
<feature type="compositionally biased region" description="Polar residues" evidence="4">
    <location>
        <begin position="375"/>
        <end position="390"/>
    </location>
</feature>
<feature type="compositionally biased region" description="Low complexity" evidence="4">
    <location>
        <begin position="205"/>
        <end position="216"/>
    </location>
</feature>
<evidence type="ECO:0000313" key="5">
    <source>
        <dbReference type="EMBL" id="KAH3684777.1"/>
    </source>
</evidence>
<feature type="compositionally biased region" description="Polar residues" evidence="4">
    <location>
        <begin position="454"/>
        <end position="481"/>
    </location>
</feature>
<feature type="compositionally biased region" description="Polar residues" evidence="4">
    <location>
        <begin position="495"/>
        <end position="521"/>
    </location>
</feature>
<dbReference type="Proteomes" id="UP000774326">
    <property type="component" value="Unassembled WGS sequence"/>
</dbReference>
<proteinExistence type="predicted"/>
<dbReference type="PROSITE" id="PS50297">
    <property type="entry name" value="ANK_REP_REGION"/>
    <property type="match status" value="2"/>
</dbReference>